<comment type="caution">
    <text evidence="2">The sequence shown here is derived from an EMBL/GenBank/DDBJ whole genome shotgun (WGS) entry which is preliminary data.</text>
</comment>
<dbReference type="RefSeq" id="WP_139372407.1">
    <property type="nucleotide sequence ID" value="NZ_MSDF01000013.1"/>
</dbReference>
<accession>A0A1T2YZY2</accession>
<name>A0A1T2YZY2_PSEFL</name>
<dbReference type="Pfam" id="PF20376">
    <property type="entry name" value="DUF6671"/>
    <property type="match status" value="1"/>
</dbReference>
<dbReference type="EMBL" id="MSDF01000013">
    <property type="protein sequence ID" value="OPA97588.1"/>
    <property type="molecule type" value="Genomic_DNA"/>
</dbReference>
<evidence type="ECO:0000313" key="2">
    <source>
        <dbReference type="EMBL" id="OPA97588.1"/>
    </source>
</evidence>
<dbReference type="AlphaFoldDB" id="A0A1T2YZY2"/>
<evidence type="ECO:0000313" key="3">
    <source>
        <dbReference type="Proteomes" id="UP000190965"/>
    </source>
</evidence>
<dbReference type="OrthoDB" id="9793837at2"/>
<proteinExistence type="predicted"/>
<protein>
    <recommendedName>
        <fullName evidence="1">DUF6671 domain-containing protein</fullName>
    </recommendedName>
</protein>
<feature type="domain" description="DUF6671" evidence="1">
    <location>
        <begin position="68"/>
        <end position="225"/>
    </location>
</feature>
<organism evidence="2 3">
    <name type="scientific">Pseudomonas fluorescens</name>
    <dbReference type="NCBI Taxonomy" id="294"/>
    <lineage>
        <taxon>Bacteria</taxon>
        <taxon>Pseudomonadati</taxon>
        <taxon>Pseudomonadota</taxon>
        <taxon>Gammaproteobacteria</taxon>
        <taxon>Pseudomonadales</taxon>
        <taxon>Pseudomonadaceae</taxon>
        <taxon>Pseudomonas</taxon>
    </lineage>
</organism>
<reference evidence="2 3" key="1">
    <citation type="submission" date="2016-12" db="EMBL/GenBank/DDBJ databases">
        <title>Draft genome sequences of seven strains of Pseudomonas fluorescens that produce 4-formylaminooxyvinylglycine.</title>
        <authorList>
            <person name="Okrent R.A."/>
            <person name="Manning V.A."/>
            <person name="Trippe K.M."/>
        </authorList>
    </citation>
    <scope>NUCLEOTIDE SEQUENCE [LARGE SCALE GENOMIC DNA]</scope>
    <source>
        <strain evidence="2 3">P5A</strain>
    </source>
</reference>
<dbReference type="Proteomes" id="UP000190965">
    <property type="component" value="Unassembled WGS sequence"/>
</dbReference>
<sequence>MTHKVAGGETGPDILIATMHGKEVVLGPVLAALGFQVLLPIGYDTDALGTFSGDVRRPGTAFDAALEKARRACDATGVARAVSSEGTYRPSQLLFPGARNAELLAFVDRETGFECVEYVTDTPTRFDNGRVPPDINAPEVRALLALIGWPQTKVLVVPHDPGVGVVMPEWVYKGIGDEQALAEAFEVCARHSTDGWVHLETDLRAHMNPSRMISIAQVAERLSARLAKEGYRARVA</sequence>
<gene>
    <name evidence="2" type="ORF">BFW87_07830</name>
</gene>
<evidence type="ECO:0000259" key="1">
    <source>
        <dbReference type="Pfam" id="PF20376"/>
    </source>
</evidence>
<dbReference type="InterPro" id="IPR046612">
    <property type="entry name" value="DUF6671"/>
</dbReference>